<protein>
    <submittedName>
        <fullName evidence="1">Uncharacterized protein</fullName>
    </submittedName>
</protein>
<sequence>MALLLLAVTLVVAIGLGSGLLALFGDPAEDAVRR</sequence>
<evidence type="ECO:0000313" key="2">
    <source>
        <dbReference type="Proteomes" id="UP000295678"/>
    </source>
</evidence>
<comment type="caution">
    <text evidence="1">The sequence shown here is derived from an EMBL/GenBank/DDBJ whole genome shotgun (WGS) entry which is preliminary data.</text>
</comment>
<keyword evidence="2" id="KW-1185">Reference proteome</keyword>
<accession>A0A4R3LZI0</accession>
<dbReference type="AlphaFoldDB" id="A0A4R3LZI0"/>
<dbReference type="EMBL" id="SMAK01000016">
    <property type="protein sequence ID" value="TCT04177.1"/>
    <property type="molecule type" value="Genomic_DNA"/>
</dbReference>
<organism evidence="1 2">
    <name type="scientific">Tepidamorphus gemmatus</name>
    <dbReference type="NCBI Taxonomy" id="747076"/>
    <lineage>
        <taxon>Bacteria</taxon>
        <taxon>Pseudomonadati</taxon>
        <taxon>Pseudomonadota</taxon>
        <taxon>Alphaproteobacteria</taxon>
        <taxon>Hyphomicrobiales</taxon>
        <taxon>Tepidamorphaceae</taxon>
        <taxon>Tepidamorphus</taxon>
    </lineage>
</organism>
<reference evidence="1 2" key="1">
    <citation type="submission" date="2019-03" db="EMBL/GenBank/DDBJ databases">
        <title>Genomic Encyclopedia of Type Strains, Phase IV (KMG-IV): sequencing the most valuable type-strain genomes for metagenomic binning, comparative biology and taxonomic classification.</title>
        <authorList>
            <person name="Goeker M."/>
        </authorList>
    </citation>
    <scope>NUCLEOTIDE SEQUENCE [LARGE SCALE GENOMIC DNA]</scope>
    <source>
        <strain evidence="1 2">DSM 19345</strain>
    </source>
</reference>
<evidence type="ECO:0000313" key="1">
    <source>
        <dbReference type="EMBL" id="TCT04177.1"/>
    </source>
</evidence>
<dbReference type="Proteomes" id="UP000295678">
    <property type="component" value="Unassembled WGS sequence"/>
</dbReference>
<gene>
    <name evidence="1" type="ORF">EDC22_11653</name>
</gene>
<name>A0A4R3LZI0_9HYPH</name>
<proteinExistence type="predicted"/>